<sequence>MEKPPIYLFVYGTLRPGFTNAYARLLHQHGRYIGDGIMPGRLFNLGSYPGATYEPDCPTFVHGAVYDISNNPTILTRLDRYEGVSQPPRPADEYIRVAVSVEVAGKPLTCWTYVYNWPLAEKQVIESGRYG</sequence>
<dbReference type="Pfam" id="PF06094">
    <property type="entry name" value="GGACT"/>
    <property type="match status" value="1"/>
</dbReference>
<dbReference type="EMBL" id="CP014263">
    <property type="protein sequence ID" value="AQG81502.1"/>
    <property type="molecule type" value="Genomic_DNA"/>
</dbReference>
<dbReference type="Proteomes" id="UP000187941">
    <property type="component" value="Chromosome"/>
</dbReference>
<proteinExistence type="predicted"/>
<accession>A0A1P9X1I4</accession>
<dbReference type="SUPFAM" id="SSF110857">
    <property type="entry name" value="Gamma-glutamyl cyclotransferase-like"/>
    <property type="match status" value="1"/>
</dbReference>
<gene>
    <name evidence="2" type="ORF">AWR27_20605</name>
</gene>
<dbReference type="InterPro" id="IPR036568">
    <property type="entry name" value="GGCT-like_sf"/>
</dbReference>
<evidence type="ECO:0000313" key="3">
    <source>
        <dbReference type="Proteomes" id="UP000187941"/>
    </source>
</evidence>
<dbReference type="AlphaFoldDB" id="A0A1P9X1I4"/>
<organism evidence="2 3">
    <name type="scientific">Spirosoma montaniterrae</name>
    <dbReference type="NCBI Taxonomy" id="1178516"/>
    <lineage>
        <taxon>Bacteria</taxon>
        <taxon>Pseudomonadati</taxon>
        <taxon>Bacteroidota</taxon>
        <taxon>Cytophagia</taxon>
        <taxon>Cytophagales</taxon>
        <taxon>Cytophagaceae</taxon>
        <taxon>Spirosoma</taxon>
    </lineage>
</organism>
<dbReference type="KEGG" id="smon:AWR27_20605"/>
<protein>
    <recommendedName>
        <fullName evidence="1">Gamma-glutamylcyclotransferase AIG2-like domain-containing protein</fullName>
    </recommendedName>
</protein>
<dbReference type="InterPro" id="IPR009288">
    <property type="entry name" value="AIG2-like_dom"/>
</dbReference>
<name>A0A1P9X1I4_9BACT</name>
<feature type="domain" description="Gamma-glutamylcyclotransferase AIG2-like" evidence="1">
    <location>
        <begin position="8"/>
        <end position="130"/>
    </location>
</feature>
<keyword evidence="3" id="KW-1185">Reference proteome</keyword>
<dbReference type="RefSeq" id="WP_077132963.1">
    <property type="nucleotide sequence ID" value="NZ_CP014263.1"/>
</dbReference>
<dbReference type="STRING" id="1178516.AWR27_20605"/>
<evidence type="ECO:0000313" key="2">
    <source>
        <dbReference type="EMBL" id="AQG81502.1"/>
    </source>
</evidence>
<dbReference type="OrthoDB" id="482277at2"/>
<reference evidence="2 3" key="1">
    <citation type="submission" date="2016-01" db="EMBL/GenBank/DDBJ databases">
        <authorList>
            <person name="Oliw E.H."/>
        </authorList>
    </citation>
    <scope>NUCLEOTIDE SEQUENCE [LARGE SCALE GENOMIC DNA]</scope>
    <source>
        <strain evidence="2 3">DY10</strain>
    </source>
</reference>
<evidence type="ECO:0000259" key="1">
    <source>
        <dbReference type="Pfam" id="PF06094"/>
    </source>
</evidence>
<dbReference type="CDD" id="cd06661">
    <property type="entry name" value="GGCT_like"/>
    <property type="match status" value="1"/>
</dbReference>
<dbReference type="Gene3D" id="3.10.490.10">
    <property type="entry name" value="Gamma-glutamyl cyclotransferase-like"/>
    <property type="match status" value="1"/>
</dbReference>
<dbReference type="InterPro" id="IPR013024">
    <property type="entry name" value="GGCT-like"/>
</dbReference>